<dbReference type="SUPFAM" id="SSF53474">
    <property type="entry name" value="alpha/beta-Hydrolases"/>
    <property type="match status" value="1"/>
</dbReference>
<dbReference type="InterPro" id="IPR050309">
    <property type="entry name" value="Type-B_Carboxylest/Lipase"/>
</dbReference>
<gene>
    <name evidence="2" type="ORF">C5613_44245</name>
</gene>
<proteinExistence type="predicted"/>
<dbReference type="PROSITE" id="PS00941">
    <property type="entry name" value="CARBOXYLESTERASE_B_2"/>
    <property type="match status" value="1"/>
</dbReference>
<comment type="caution">
    <text evidence="2">The sequence shown here is derived from an EMBL/GenBank/DDBJ whole genome shotgun (WGS) entry which is preliminary data.</text>
</comment>
<dbReference type="EMBL" id="PUIO01000159">
    <property type="protein sequence ID" value="PQP09003.1"/>
    <property type="molecule type" value="Genomic_DNA"/>
</dbReference>
<feature type="non-terminal residue" evidence="2">
    <location>
        <position position="152"/>
    </location>
</feature>
<dbReference type="Proteomes" id="UP000239290">
    <property type="component" value="Unassembled WGS sequence"/>
</dbReference>
<feature type="domain" description="Carboxylesterase type B" evidence="1">
    <location>
        <begin position="4"/>
        <end position="139"/>
    </location>
</feature>
<dbReference type="Gene3D" id="3.40.50.1820">
    <property type="entry name" value="alpha/beta hydrolase"/>
    <property type="match status" value="1"/>
</dbReference>
<dbReference type="InterPro" id="IPR029058">
    <property type="entry name" value="AB_hydrolase_fold"/>
</dbReference>
<accession>A0A2S8I2I8</accession>
<name>A0A2S8I2I8_RHOOP</name>
<evidence type="ECO:0000313" key="3">
    <source>
        <dbReference type="Proteomes" id="UP000239290"/>
    </source>
</evidence>
<dbReference type="Pfam" id="PF00135">
    <property type="entry name" value="COesterase"/>
    <property type="match status" value="1"/>
</dbReference>
<organism evidence="2 3">
    <name type="scientific">Rhodococcus opacus</name>
    <name type="common">Nocardia opaca</name>
    <dbReference type="NCBI Taxonomy" id="37919"/>
    <lineage>
        <taxon>Bacteria</taxon>
        <taxon>Bacillati</taxon>
        <taxon>Actinomycetota</taxon>
        <taxon>Actinomycetes</taxon>
        <taxon>Mycobacteriales</taxon>
        <taxon>Nocardiaceae</taxon>
        <taxon>Rhodococcus</taxon>
    </lineage>
</organism>
<dbReference type="PANTHER" id="PTHR11559">
    <property type="entry name" value="CARBOXYLESTERASE"/>
    <property type="match status" value="1"/>
</dbReference>
<dbReference type="InterPro" id="IPR019819">
    <property type="entry name" value="Carboxylesterase_B_CS"/>
</dbReference>
<reference evidence="3" key="1">
    <citation type="submission" date="2018-02" db="EMBL/GenBank/DDBJ databases">
        <title>Draft genome sequencing of Rhodococcus opacus KU647198.</title>
        <authorList>
            <person name="Zheng B.-X."/>
        </authorList>
    </citation>
    <scope>NUCLEOTIDE SEQUENCE [LARGE SCALE GENOMIC DNA]</scope>
    <source>
        <strain evidence="3">04-OD7</strain>
    </source>
</reference>
<evidence type="ECO:0000259" key="1">
    <source>
        <dbReference type="Pfam" id="PF00135"/>
    </source>
</evidence>
<dbReference type="RefSeq" id="WP_157951509.1">
    <property type="nucleotide sequence ID" value="NZ_PUIO01000159.1"/>
</dbReference>
<protein>
    <submittedName>
        <fullName evidence="2">Carboxylesterase</fullName>
    </submittedName>
</protein>
<dbReference type="InterPro" id="IPR002018">
    <property type="entry name" value="CarbesteraseB"/>
</dbReference>
<evidence type="ECO:0000313" key="2">
    <source>
        <dbReference type="EMBL" id="PQP09003.1"/>
    </source>
</evidence>
<dbReference type="AlphaFoldDB" id="A0A2S8I2I8"/>
<sequence length="152" mass="16254">MSALEVHTEAGAVGGRRIDDDLTAWRGIPYAAPPVGPLRLRAPQPVEPWSGVRRAFHFGSPAPQGDETDEDCLTLNVLAPGSTSESPRPVMVFIHGGAYSGGTSSSSLYGGESLVRRGDIVYVSINYRLGSLGYLDFTQFSTPERPFDSNLG</sequence>